<evidence type="ECO:0000313" key="5">
    <source>
        <dbReference type="EMBL" id="EJK77057.1"/>
    </source>
</evidence>
<dbReference type="EMBL" id="AGNL01001353">
    <property type="protein sequence ID" value="EJK77057.1"/>
    <property type="molecule type" value="Genomic_DNA"/>
</dbReference>
<proteinExistence type="predicted"/>
<feature type="region of interest" description="Disordered" evidence="3">
    <location>
        <begin position="133"/>
        <end position="152"/>
    </location>
</feature>
<feature type="coiled-coil region" evidence="2">
    <location>
        <begin position="4"/>
        <end position="80"/>
    </location>
</feature>
<name>K0TR25_THAOC</name>
<reference evidence="5 6" key="1">
    <citation type="journal article" date="2012" name="Genome Biol.">
        <title>Genome and low-iron response of an oceanic diatom adapted to chronic iron limitation.</title>
        <authorList>
            <person name="Lommer M."/>
            <person name="Specht M."/>
            <person name="Roy A.S."/>
            <person name="Kraemer L."/>
            <person name="Andreson R."/>
            <person name="Gutowska M.A."/>
            <person name="Wolf J."/>
            <person name="Bergner S.V."/>
            <person name="Schilhabel M.B."/>
            <person name="Klostermeier U.C."/>
            <person name="Beiko R.G."/>
            <person name="Rosenstiel P."/>
            <person name="Hippler M."/>
            <person name="Laroche J."/>
        </authorList>
    </citation>
    <scope>NUCLEOTIDE SEQUENCE [LARGE SCALE GENOMIC DNA]</scope>
    <source>
        <strain evidence="5 6">CCMP1005</strain>
    </source>
</reference>
<evidence type="ECO:0000313" key="6">
    <source>
        <dbReference type="Proteomes" id="UP000266841"/>
    </source>
</evidence>
<keyword evidence="1 2" id="KW-0175">Coiled coil</keyword>
<keyword evidence="6" id="KW-1185">Reference proteome</keyword>
<evidence type="ECO:0000256" key="1">
    <source>
        <dbReference type="ARBA" id="ARBA00023054"/>
    </source>
</evidence>
<gene>
    <name evidence="5" type="ORF">THAOC_01135</name>
</gene>
<evidence type="ECO:0000259" key="4">
    <source>
        <dbReference type="Pfam" id="PF21773"/>
    </source>
</evidence>
<dbReference type="PANTHER" id="PTHR21694">
    <property type="entry name" value="COILED-COIL DOMAIN-CONTAINING PROTEIN 63"/>
    <property type="match status" value="1"/>
</dbReference>
<accession>K0TR25</accession>
<evidence type="ECO:0000256" key="2">
    <source>
        <dbReference type="SAM" id="Coils"/>
    </source>
</evidence>
<dbReference type="OrthoDB" id="6766775at2759"/>
<dbReference type="AlphaFoldDB" id="K0TR25"/>
<sequence>MGGVNAAANSRRLVEKQVRLLENKLDQALVKFNKCVSRNKELREEIDGLRGERVTFDKVSRKIEKELRSKKRQMNAIIEQSNQAYEQRDKAQLETAAIERLNRAEETAHHQKITDLSEELDRINRELIDSTQRAHTAVAVDPEEEERKEAERREVARANDILRAEAEYARQRQEKLEEYEDAFRKIANSTNVSDVDELVKRFVENEEHNFSLFRYSSEQGKCPRLCVALCKLL</sequence>
<dbReference type="InterPro" id="IPR049258">
    <property type="entry name" value="ODAD1_CC"/>
</dbReference>
<dbReference type="Pfam" id="PF21773">
    <property type="entry name" value="ODAD1_CC"/>
    <property type="match status" value="1"/>
</dbReference>
<organism evidence="5 6">
    <name type="scientific">Thalassiosira oceanica</name>
    <name type="common">Marine diatom</name>
    <dbReference type="NCBI Taxonomy" id="159749"/>
    <lineage>
        <taxon>Eukaryota</taxon>
        <taxon>Sar</taxon>
        <taxon>Stramenopiles</taxon>
        <taxon>Ochrophyta</taxon>
        <taxon>Bacillariophyta</taxon>
        <taxon>Coscinodiscophyceae</taxon>
        <taxon>Thalassiosirophycidae</taxon>
        <taxon>Thalassiosirales</taxon>
        <taxon>Thalassiosiraceae</taxon>
        <taxon>Thalassiosira</taxon>
    </lineage>
</organism>
<dbReference type="eggNOG" id="ENOG502QSIU">
    <property type="taxonomic scope" value="Eukaryota"/>
</dbReference>
<dbReference type="Proteomes" id="UP000266841">
    <property type="component" value="Unassembled WGS sequence"/>
</dbReference>
<dbReference type="InterPro" id="IPR051876">
    <property type="entry name" value="ODA-DC/CCD"/>
</dbReference>
<feature type="domain" description="ODAD1 central coiled coil region" evidence="4">
    <location>
        <begin position="15"/>
        <end position="220"/>
    </location>
</feature>
<protein>
    <recommendedName>
        <fullName evidence="4">ODAD1 central coiled coil region domain-containing protein</fullName>
    </recommendedName>
</protein>
<evidence type="ECO:0000256" key="3">
    <source>
        <dbReference type="SAM" id="MobiDB-lite"/>
    </source>
</evidence>
<dbReference type="PANTHER" id="PTHR21694:SF18">
    <property type="entry name" value="COILED-COIL DOMAIN-CONTAINING PROTEIN 63"/>
    <property type="match status" value="1"/>
</dbReference>
<comment type="caution">
    <text evidence="5">The sequence shown here is derived from an EMBL/GenBank/DDBJ whole genome shotgun (WGS) entry which is preliminary data.</text>
</comment>